<reference evidence="3" key="2">
    <citation type="submission" date="2023-11" db="UniProtKB">
        <authorList>
            <consortium name="WormBaseParasite"/>
        </authorList>
    </citation>
    <scope>IDENTIFICATION</scope>
</reference>
<protein>
    <recommendedName>
        <fullName evidence="1">Ig-like domain-containing protein</fullName>
    </recommendedName>
</protein>
<dbReference type="Gene3D" id="2.60.40.10">
    <property type="entry name" value="Immunoglobulins"/>
    <property type="match status" value="1"/>
</dbReference>
<dbReference type="WBParaSite" id="TREG1_138460.1">
    <property type="protein sequence ID" value="TREG1_138460.1"/>
    <property type="gene ID" value="TREG1_138460"/>
</dbReference>
<dbReference type="InterPro" id="IPR013783">
    <property type="entry name" value="Ig-like_fold"/>
</dbReference>
<reference evidence="2" key="1">
    <citation type="submission" date="2022-06" db="EMBL/GenBank/DDBJ databases">
        <authorList>
            <person name="Berger JAMES D."/>
            <person name="Berger JAMES D."/>
        </authorList>
    </citation>
    <scope>NUCLEOTIDE SEQUENCE [LARGE SCALE GENOMIC DNA]</scope>
</reference>
<name>A0AA85J3K2_TRIRE</name>
<dbReference type="PROSITE" id="PS50835">
    <property type="entry name" value="IG_LIKE"/>
    <property type="match status" value="1"/>
</dbReference>
<dbReference type="AlphaFoldDB" id="A0AA85J3K2"/>
<evidence type="ECO:0000313" key="2">
    <source>
        <dbReference type="Proteomes" id="UP000050795"/>
    </source>
</evidence>
<evidence type="ECO:0000259" key="1">
    <source>
        <dbReference type="PROSITE" id="PS50835"/>
    </source>
</evidence>
<dbReference type="InterPro" id="IPR007110">
    <property type="entry name" value="Ig-like_dom"/>
</dbReference>
<keyword evidence="2" id="KW-1185">Reference proteome</keyword>
<accession>A0AA85J3K2</accession>
<sequence length="229" mass="25992">RPDHALKVQWFKRGSNGRRELIIPSVISQSKLNGEQLQFYNQPTYKFDSSGLNRTLIISNILPDIIPSDYHYKLTQKSVYSEEYTCHAYLNGYNSNNVFEMNDFLVGDSEFISSPSSSSSLLSSAFSLYRSVSPISTTARLKLYLPPKIHFPPNIDVNSSTIQLEFIPRPSKLIVIETSASMDIQLPCELDRVGIPAAEIKWLRNGDSINIINKDRNKNSNTERNKITE</sequence>
<evidence type="ECO:0000313" key="3">
    <source>
        <dbReference type="WBParaSite" id="TREG1_138460.1"/>
    </source>
</evidence>
<feature type="domain" description="Ig-like" evidence="1">
    <location>
        <begin position="168"/>
        <end position="229"/>
    </location>
</feature>
<dbReference type="Proteomes" id="UP000050795">
    <property type="component" value="Unassembled WGS sequence"/>
</dbReference>
<proteinExistence type="predicted"/>
<organism evidence="2 3">
    <name type="scientific">Trichobilharzia regenti</name>
    <name type="common">Nasal bird schistosome</name>
    <dbReference type="NCBI Taxonomy" id="157069"/>
    <lineage>
        <taxon>Eukaryota</taxon>
        <taxon>Metazoa</taxon>
        <taxon>Spiralia</taxon>
        <taxon>Lophotrochozoa</taxon>
        <taxon>Platyhelminthes</taxon>
        <taxon>Trematoda</taxon>
        <taxon>Digenea</taxon>
        <taxon>Strigeidida</taxon>
        <taxon>Schistosomatoidea</taxon>
        <taxon>Schistosomatidae</taxon>
        <taxon>Trichobilharzia</taxon>
    </lineage>
</organism>